<accession>A0A9P6DUG4</accession>
<feature type="region of interest" description="Disordered" evidence="1">
    <location>
        <begin position="1"/>
        <end position="55"/>
    </location>
</feature>
<gene>
    <name evidence="2" type="ORF">BS47DRAFT_1364472</name>
</gene>
<comment type="caution">
    <text evidence="2">The sequence shown here is derived from an EMBL/GenBank/DDBJ whole genome shotgun (WGS) entry which is preliminary data.</text>
</comment>
<evidence type="ECO:0000313" key="3">
    <source>
        <dbReference type="Proteomes" id="UP000886523"/>
    </source>
</evidence>
<sequence>MSAERNPLNRGVKPGQTTHLLLRVWPPQQTLGTSPNDRPNATSPPSPNEEAEGTTHLLGQTVPHLLEWVWCYLSFFLSFYGWYHTPAQAGRYHTPTHDSTTHPPMWVWCY</sequence>
<protein>
    <submittedName>
        <fullName evidence="2">Uncharacterized protein</fullName>
    </submittedName>
</protein>
<dbReference type="AlphaFoldDB" id="A0A9P6DUG4"/>
<proteinExistence type="predicted"/>
<keyword evidence="3" id="KW-1185">Reference proteome</keyword>
<evidence type="ECO:0000256" key="1">
    <source>
        <dbReference type="SAM" id="MobiDB-lite"/>
    </source>
</evidence>
<organism evidence="2 3">
    <name type="scientific">Hydnum rufescens UP504</name>
    <dbReference type="NCBI Taxonomy" id="1448309"/>
    <lineage>
        <taxon>Eukaryota</taxon>
        <taxon>Fungi</taxon>
        <taxon>Dikarya</taxon>
        <taxon>Basidiomycota</taxon>
        <taxon>Agaricomycotina</taxon>
        <taxon>Agaricomycetes</taxon>
        <taxon>Cantharellales</taxon>
        <taxon>Hydnaceae</taxon>
        <taxon>Hydnum</taxon>
    </lineage>
</organism>
<dbReference type="EMBL" id="MU129014">
    <property type="protein sequence ID" value="KAF9510580.1"/>
    <property type="molecule type" value="Genomic_DNA"/>
</dbReference>
<dbReference type="Proteomes" id="UP000886523">
    <property type="component" value="Unassembled WGS sequence"/>
</dbReference>
<evidence type="ECO:0000313" key="2">
    <source>
        <dbReference type="EMBL" id="KAF9510580.1"/>
    </source>
</evidence>
<reference evidence="2" key="1">
    <citation type="journal article" date="2020" name="Nat. Commun.">
        <title>Large-scale genome sequencing of mycorrhizal fungi provides insights into the early evolution of symbiotic traits.</title>
        <authorList>
            <person name="Miyauchi S."/>
            <person name="Kiss E."/>
            <person name="Kuo A."/>
            <person name="Drula E."/>
            <person name="Kohler A."/>
            <person name="Sanchez-Garcia M."/>
            <person name="Morin E."/>
            <person name="Andreopoulos B."/>
            <person name="Barry K.W."/>
            <person name="Bonito G."/>
            <person name="Buee M."/>
            <person name="Carver A."/>
            <person name="Chen C."/>
            <person name="Cichocki N."/>
            <person name="Clum A."/>
            <person name="Culley D."/>
            <person name="Crous P.W."/>
            <person name="Fauchery L."/>
            <person name="Girlanda M."/>
            <person name="Hayes R.D."/>
            <person name="Keri Z."/>
            <person name="LaButti K."/>
            <person name="Lipzen A."/>
            <person name="Lombard V."/>
            <person name="Magnuson J."/>
            <person name="Maillard F."/>
            <person name="Murat C."/>
            <person name="Nolan M."/>
            <person name="Ohm R.A."/>
            <person name="Pangilinan J."/>
            <person name="Pereira M.F."/>
            <person name="Perotto S."/>
            <person name="Peter M."/>
            <person name="Pfister S."/>
            <person name="Riley R."/>
            <person name="Sitrit Y."/>
            <person name="Stielow J.B."/>
            <person name="Szollosi G."/>
            <person name="Zifcakova L."/>
            <person name="Stursova M."/>
            <person name="Spatafora J.W."/>
            <person name="Tedersoo L."/>
            <person name="Vaario L.M."/>
            <person name="Yamada A."/>
            <person name="Yan M."/>
            <person name="Wang P."/>
            <person name="Xu J."/>
            <person name="Bruns T."/>
            <person name="Baldrian P."/>
            <person name="Vilgalys R."/>
            <person name="Dunand C."/>
            <person name="Henrissat B."/>
            <person name="Grigoriev I.V."/>
            <person name="Hibbett D."/>
            <person name="Nagy L.G."/>
            <person name="Martin F.M."/>
        </authorList>
    </citation>
    <scope>NUCLEOTIDE SEQUENCE</scope>
    <source>
        <strain evidence="2">UP504</strain>
    </source>
</reference>
<feature type="compositionally biased region" description="Polar residues" evidence="1">
    <location>
        <begin position="27"/>
        <end position="41"/>
    </location>
</feature>
<name>A0A9P6DUG4_9AGAM</name>